<keyword evidence="4" id="KW-1185">Reference proteome</keyword>
<sequence length="141" mass="14845">MCPSTISPYAVLTGVGRRMGSDAWCSSDHVLREPYPEPSAHHPSPTARPRRGAPPSSSSTAAILHAADVRMKARVWAALLDDLLSRCSHTSCPSAYTPSPAAGALCSATQPSSRPGCCALVIPWPLPPHLLERLPAVVQCA</sequence>
<evidence type="ECO:0000313" key="3">
    <source>
        <dbReference type="EnsemblPlants" id="KQJ96368"/>
    </source>
</evidence>
<evidence type="ECO:0000256" key="1">
    <source>
        <dbReference type="SAM" id="MobiDB-lite"/>
    </source>
</evidence>
<protein>
    <submittedName>
        <fullName evidence="2 3">Uncharacterized protein</fullName>
    </submittedName>
</protein>
<proteinExistence type="predicted"/>
<dbReference type="InParanoid" id="A0A0Q3JDI1"/>
<organism evidence="2">
    <name type="scientific">Brachypodium distachyon</name>
    <name type="common">Purple false brome</name>
    <name type="synonym">Trachynia distachya</name>
    <dbReference type="NCBI Taxonomy" id="15368"/>
    <lineage>
        <taxon>Eukaryota</taxon>
        <taxon>Viridiplantae</taxon>
        <taxon>Streptophyta</taxon>
        <taxon>Embryophyta</taxon>
        <taxon>Tracheophyta</taxon>
        <taxon>Spermatophyta</taxon>
        <taxon>Magnoliopsida</taxon>
        <taxon>Liliopsida</taxon>
        <taxon>Poales</taxon>
        <taxon>Poaceae</taxon>
        <taxon>BOP clade</taxon>
        <taxon>Pooideae</taxon>
        <taxon>Stipodae</taxon>
        <taxon>Brachypodieae</taxon>
        <taxon>Brachypodium</taxon>
    </lineage>
</organism>
<reference evidence="2" key="2">
    <citation type="submission" date="2017-06" db="EMBL/GenBank/DDBJ databases">
        <title>WGS assembly of Brachypodium distachyon.</title>
        <authorList>
            <consortium name="The International Brachypodium Initiative"/>
            <person name="Lucas S."/>
            <person name="Harmon-Smith M."/>
            <person name="Lail K."/>
            <person name="Tice H."/>
            <person name="Grimwood J."/>
            <person name="Bruce D."/>
            <person name="Barry K."/>
            <person name="Shu S."/>
            <person name="Lindquist E."/>
            <person name="Wang M."/>
            <person name="Pitluck S."/>
            <person name="Vogel J.P."/>
            <person name="Garvin D.F."/>
            <person name="Mockler T.C."/>
            <person name="Schmutz J."/>
            <person name="Rokhsar D."/>
            <person name="Bevan M.W."/>
        </authorList>
    </citation>
    <scope>NUCLEOTIDE SEQUENCE</scope>
    <source>
        <strain evidence="2">Bd21</strain>
    </source>
</reference>
<evidence type="ECO:0000313" key="2">
    <source>
        <dbReference type="EMBL" id="KQJ96368.1"/>
    </source>
</evidence>
<name>A0A0Q3JDI1_BRADI</name>
<dbReference type="Proteomes" id="UP000008810">
    <property type="component" value="Chromosome 3"/>
</dbReference>
<reference evidence="3" key="3">
    <citation type="submission" date="2018-08" db="UniProtKB">
        <authorList>
            <consortium name="EnsemblPlants"/>
        </authorList>
    </citation>
    <scope>IDENTIFICATION</scope>
    <source>
        <strain evidence="3">cv. Bd21</strain>
    </source>
</reference>
<gene>
    <name evidence="2" type="ORF">BRADI_3g22692v3</name>
</gene>
<feature type="compositionally biased region" description="Low complexity" evidence="1">
    <location>
        <begin position="43"/>
        <end position="60"/>
    </location>
</feature>
<dbReference type="EMBL" id="CM000882">
    <property type="protein sequence ID" value="KQJ96368.1"/>
    <property type="molecule type" value="Genomic_DNA"/>
</dbReference>
<dbReference type="AlphaFoldDB" id="A0A0Q3JDI1"/>
<evidence type="ECO:0000313" key="4">
    <source>
        <dbReference type="Proteomes" id="UP000008810"/>
    </source>
</evidence>
<feature type="region of interest" description="Disordered" evidence="1">
    <location>
        <begin position="35"/>
        <end position="60"/>
    </location>
</feature>
<dbReference type="Gramene" id="KQJ96368">
    <property type="protein sequence ID" value="KQJ96368"/>
    <property type="gene ID" value="BRADI_3g22692v3"/>
</dbReference>
<dbReference type="EnsemblPlants" id="KQJ96368">
    <property type="protein sequence ID" value="KQJ96368"/>
    <property type="gene ID" value="BRADI_3g22692v3"/>
</dbReference>
<accession>A0A0Q3JDI1</accession>
<reference evidence="2 3" key="1">
    <citation type="journal article" date="2010" name="Nature">
        <title>Genome sequencing and analysis of the model grass Brachypodium distachyon.</title>
        <authorList>
            <consortium name="International Brachypodium Initiative"/>
        </authorList>
    </citation>
    <scope>NUCLEOTIDE SEQUENCE [LARGE SCALE GENOMIC DNA]</scope>
    <source>
        <strain evidence="2 3">Bd21</strain>
    </source>
</reference>